<keyword evidence="4" id="KW-1185">Reference proteome</keyword>
<evidence type="ECO:0000256" key="1">
    <source>
        <dbReference type="ARBA" id="ARBA00008791"/>
    </source>
</evidence>
<dbReference type="InterPro" id="IPR006016">
    <property type="entry name" value="UspA"/>
</dbReference>
<dbReference type="CDD" id="cd00293">
    <property type="entry name" value="USP-like"/>
    <property type="match status" value="1"/>
</dbReference>
<sequence>MSDRILVAYDGSRPAKNALEFAFDEFPDADVTALYVVEIPEGYLGVIDGPDISVPLTGKAREHADSVLEPARALAAERDRDLETEVDSGKPDHRIVERALEADCELIVLGSHGRQAISRIVLGSVAERVVRRSPIPVAVVP</sequence>
<evidence type="ECO:0000313" key="4">
    <source>
        <dbReference type="Proteomes" id="UP000258613"/>
    </source>
</evidence>
<feature type="domain" description="UspA" evidence="2">
    <location>
        <begin position="1"/>
        <end position="141"/>
    </location>
</feature>
<dbReference type="RefSeq" id="WP_117369237.1">
    <property type="nucleotide sequence ID" value="NZ_CP027033.1"/>
</dbReference>
<evidence type="ECO:0000313" key="3">
    <source>
        <dbReference type="EMBL" id="AXR82607.1"/>
    </source>
</evidence>
<dbReference type="OrthoDB" id="105697at2157"/>
<dbReference type="Proteomes" id="UP000258613">
    <property type="component" value="Chromosome"/>
</dbReference>
<accession>A0A346PSW2</accession>
<gene>
    <name evidence="3" type="ORF">AArcMg_2617</name>
</gene>
<dbReference type="PANTHER" id="PTHR46268">
    <property type="entry name" value="STRESS RESPONSE PROTEIN NHAX"/>
    <property type="match status" value="1"/>
</dbReference>
<dbReference type="SUPFAM" id="SSF52402">
    <property type="entry name" value="Adenine nucleotide alpha hydrolases-like"/>
    <property type="match status" value="1"/>
</dbReference>
<dbReference type="InterPro" id="IPR006015">
    <property type="entry name" value="Universal_stress_UspA"/>
</dbReference>
<dbReference type="PANTHER" id="PTHR46268:SF24">
    <property type="entry name" value="UNIVERSAL STRESS PROTEIN"/>
    <property type="match status" value="1"/>
</dbReference>
<dbReference type="Gene3D" id="3.40.50.620">
    <property type="entry name" value="HUPs"/>
    <property type="match status" value="1"/>
</dbReference>
<reference evidence="4" key="1">
    <citation type="submission" date="2018-02" db="EMBL/GenBank/DDBJ databases">
        <title>Phenotypic and genomic properties of facultatively anaerobic sulfur-reducing natronoarchaea from hypersaline soda lakes.</title>
        <authorList>
            <person name="Sorokin D.Y."/>
            <person name="Kublanov I.V."/>
            <person name="Roman P."/>
            <person name="Sinninghe Damste J.S."/>
            <person name="Golyshin P.N."/>
            <person name="Rojo D."/>
            <person name="Ciordia S."/>
            <person name="Mena M.D.C."/>
            <person name="Ferrer M."/>
            <person name="Messina E."/>
            <person name="Smedile F."/>
            <person name="La Spada G."/>
            <person name="La Cono V."/>
            <person name="Yakimov M.M."/>
        </authorList>
    </citation>
    <scope>NUCLEOTIDE SEQUENCE [LARGE SCALE GENOMIC DNA]</scope>
    <source>
        <strain evidence="4">AArc-Mg</strain>
    </source>
</reference>
<dbReference type="KEGG" id="nag:AArcMg_2617"/>
<dbReference type="InterPro" id="IPR014729">
    <property type="entry name" value="Rossmann-like_a/b/a_fold"/>
</dbReference>
<name>A0A346PSW2_9EURY</name>
<dbReference type="EMBL" id="CP027033">
    <property type="protein sequence ID" value="AXR82607.1"/>
    <property type="molecule type" value="Genomic_DNA"/>
</dbReference>
<comment type="similarity">
    <text evidence="1">Belongs to the universal stress protein A family.</text>
</comment>
<dbReference type="GeneID" id="37643107"/>
<dbReference type="AlphaFoldDB" id="A0A346PSW2"/>
<protein>
    <submittedName>
        <fullName evidence="3">Universal stress protein family</fullName>
    </submittedName>
</protein>
<proteinExistence type="inferred from homology"/>
<dbReference type="PRINTS" id="PR01438">
    <property type="entry name" value="UNVRSLSTRESS"/>
</dbReference>
<organism evidence="3 4">
    <name type="scientific">Natrarchaeobaculum sulfurireducens</name>
    <dbReference type="NCBI Taxonomy" id="2044521"/>
    <lineage>
        <taxon>Archaea</taxon>
        <taxon>Methanobacteriati</taxon>
        <taxon>Methanobacteriota</taxon>
        <taxon>Stenosarchaea group</taxon>
        <taxon>Halobacteria</taxon>
        <taxon>Halobacteriales</taxon>
        <taxon>Natrialbaceae</taxon>
        <taxon>Natrarchaeobaculum</taxon>
    </lineage>
</organism>
<dbReference type="Pfam" id="PF00582">
    <property type="entry name" value="Usp"/>
    <property type="match status" value="1"/>
</dbReference>
<evidence type="ECO:0000259" key="2">
    <source>
        <dbReference type="Pfam" id="PF00582"/>
    </source>
</evidence>